<feature type="region of interest" description="Disordered" evidence="8">
    <location>
        <begin position="1"/>
        <end position="27"/>
    </location>
</feature>
<feature type="transmembrane region" description="Helical" evidence="9">
    <location>
        <begin position="138"/>
        <end position="162"/>
    </location>
</feature>
<organism evidence="10 11">
    <name type="scientific">Adlercreutzia hattorii</name>
    <dbReference type="NCBI Taxonomy" id="2707299"/>
    <lineage>
        <taxon>Bacteria</taxon>
        <taxon>Bacillati</taxon>
        <taxon>Actinomycetota</taxon>
        <taxon>Coriobacteriia</taxon>
        <taxon>Eggerthellales</taxon>
        <taxon>Eggerthellaceae</taxon>
        <taxon>Adlercreutzia</taxon>
    </lineage>
</organism>
<feature type="compositionally biased region" description="Polar residues" evidence="8">
    <location>
        <begin position="1"/>
        <end position="16"/>
    </location>
</feature>
<dbReference type="RefSeq" id="WP_407925152.1">
    <property type="nucleotide sequence ID" value="NZ_AP022829.1"/>
</dbReference>
<feature type="transmembrane region" description="Helical" evidence="9">
    <location>
        <begin position="168"/>
        <end position="196"/>
    </location>
</feature>
<evidence type="ECO:0000256" key="2">
    <source>
        <dbReference type="ARBA" id="ARBA00005540"/>
    </source>
</evidence>
<dbReference type="InterPro" id="IPR025720">
    <property type="entry name" value="RibU"/>
</dbReference>
<proteinExistence type="inferred from homology"/>
<dbReference type="AlphaFoldDB" id="A0A6F8SLD9"/>
<comment type="similarity">
    <text evidence="2">Belongs to the prokaryotic riboflavin transporter (P-RFT) (TC 2.A.87) family.</text>
</comment>
<keyword evidence="5 9" id="KW-0812">Transmembrane</keyword>
<dbReference type="GO" id="GO:0005886">
    <property type="term" value="C:plasma membrane"/>
    <property type="evidence" value="ECO:0007669"/>
    <property type="project" value="UniProtKB-SubCell"/>
</dbReference>
<comment type="subcellular location">
    <subcellularLocation>
        <location evidence="1">Cell membrane</location>
        <topology evidence="1">Multi-pass membrane protein</topology>
    </subcellularLocation>
</comment>
<keyword evidence="11" id="KW-1185">Reference proteome</keyword>
<evidence type="ECO:0000256" key="9">
    <source>
        <dbReference type="SAM" id="Phobius"/>
    </source>
</evidence>
<reference evidence="11" key="2">
    <citation type="submission" date="2020-03" db="EMBL/GenBank/DDBJ databases">
        <title>Complete Genome Sequence of Adlercreutzia sp. strain 8CFCBH1 Producing Equol, Isolated from Healthy Japanese Feces.</title>
        <authorList>
            <person name="Ogata Y."/>
            <person name="Sakamoto M."/>
            <person name="Ohkuma M."/>
            <person name="Hattori M."/>
            <person name="Suda W."/>
        </authorList>
    </citation>
    <scope>NUCLEOTIDE SEQUENCE [LARGE SCALE GENOMIC DNA]</scope>
    <source>
        <strain evidence="11">8CFCBH1</strain>
    </source>
</reference>
<dbReference type="Pfam" id="PF12822">
    <property type="entry name" value="ECF_trnsprt"/>
    <property type="match status" value="1"/>
</dbReference>
<dbReference type="KEGG" id="ahat:ADCFC_16380"/>
<gene>
    <name evidence="10" type="ORF">ADCFC_15160</name>
</gene>
<dbReference type="Proteomes" id="UP000501727">
    <property type="component" value="Chromosome"/>
</dbReference>
<evidence type="ECO:0000256" key="3">
    <source>
        <dbReference type="ARBA" id="ARBA00022448"/>
    </source>
</evidence>
<name>A0A6F8SLD9_9ACTN</name>
<dbReference type="PANTHER" id="PTHR38438:SF1">
    <property type="entry name" value="RIBOFLAVIN TRANSPORTER RIBU"/>
    <property type="match status" value="1"/>
</dbReference>
<protein>
    <submittedName>
        <fullName evidence="10">Riboflavin transporter</fullName>
    </submittedName>
</protein>
<evidence type="ECO:0000256" key="4">
    <source>
        <dbReference type="ARBA" id="ARBA00022475"/>
    </source>
</evidence>
<dbReference type="PANTHER" id="PTHR38438">
    <property type="entry name" value="RIBOFLAVIN TRANSPORTER RIBU"/>
    <property type="match status" value="1"/>
</dbReference>
<sequence>MANKPTTHPAVGSSTVRPAKAPTAQKTMANTNRWSTRVLVTIALLCAISVLLSFVEFPLLPGVAWLSYDASIMPAAVCGFAFGPAAGLACGIISVVAHGILFADFTGALMNLLVVIGFILPSALVYKKIHTLKGAIIGLVLGIVFAVIMAVLGNLVVTPAWLGVPLDAVVAMIVPILIPFNLLKGLLNAILTLIVYKAISNLITPKKDQVKGR</sequence>
<keyword evidence="6 9" id="KW-1133">Transmembrane helix</keyword>
<dbReference type="GO" id="GO:0032217">
    <property type="term" value="F:riboflavin transmembrane transporter activity"/>
    <property type="evidence" value="ECO:0007669"/>
    <property type="project" value="InterPro"/>
</dbReference>
<feature type="transmembrane region" description="Helical" evidence="9">
    <location>
        <begin position="72"/>
        <end position="102"/>
    </location>
</feature>
<keyword evidence="4" id="KW-1003">Cell membrane</keyword>
<dbReference type="EMBL" id="AP022829">
    <property type="protein sequence ID" value="BCA89019.1"/>
    <property type="molecule type" value="Genomic_DNA"/>
</dbReference>
<feature type="transmembrane region" description="Helical" evidence="9">
    <location>
        <begin position="38"/>
        <end position="60"/>
    </location>
</feature>
<evidence type="ECO:0000313" key="10">
    <source>
        <dbReference type="EMBL" id="BCA89019.1"/>
    </source>
</evidence>
<dbReference type="Gene3D" id="1.10.1760.20">
    <property type="match status" value="1"/>
</dbReference>
<evidence type="ECO:0000256" key="1">
    <source>
        <dbReference type="ARBA" id="ARBA00004651"/>
    </source>
</evidence>
<evidence type="ECO:0000256" key="7">
    <source>
        <dbReference type="ARBA" id="ARBA00023136"/>
    </source>
</evidence>
<dbReference type="InterPro" id="IPR024529">
    <property type="entry name" value="ECF_trnsprt_substrate-spec"/>
</dbReference>
<keyword evidence="7 9" id="KW-0472">Membrane</keyword>
<reference evidence="11" key="1">
    <citation type="journal article" date="2020" name="Microbiol. Resour. Announc.">
        <title>Complete Genome Sequence of Adlercreutzia sp. Strain 8CFCBH1, a Potent Producer of Equol, Isolated from Healthy Japanese Feces.</title>
        <authorList>
            <person name="Ogata Y."/>
            <person name="Sakamoto M."/>
            <person name="Ohkuma M."/>
            <person name="Hattori M."/>
            <person name="Suda W."/>
        </authorList>
    </citation>
    <scope>NUCLEOTIDE SEQUENCE [LARGE SCALE GENOMIC DNA]</scope>
    <source>
        <strain evidence="11">8CFCBH1</strain>
    </source>
</reference>
<evidence type="ECO:0000256" key="5">
    <source>
        <dbReference type="ARBA" id="ARBA00022692"/>
    </source>
</evidence>
<keyword evidence="3" id="KW-0813">Transport</keyword>
<accession>A0A6F8SLD9</accession>
<evidence type="ECO:0000256" key="6">
    <source>
        <dbReference type="ARBA" id="ARBA00022989"/>
    </source>
</evidence>
<evidence type="ECO:0000256" key="8">
    <source>
        <dbReference type="SAM" id="MobiDB-lite"/>
    </source>
</evidence>
<evidence type="ECO:0000313" key="11">
    <source>
        <dbReference type="Proteomes" id="UP000501727"/>
    </source>
</evidence>
<feature type="transmembrane region" description="Helical" evidence="9">
    <location>
        <begin position="108"/>
        <end position="126"/>
    </location>
</feature>